<evidence type="ECO:0008006" key="4">
    <source>
        <dbReference type="Google" id="ProtNLM"/>
    </source>
</evidence>
<dbReference type="Proteomes" id="UP001309876">
    <property type="component" value="Unassembled WGS sequence"/>
</dbReference>
<feature type="transmembrane region" description="Helical" evidence="1">
    <location>
        <begin position="240"/>
        <end position="261"/>
    </location>
</feature>
<keyword evidence="1" id="KW-0472">Membrane</keyword>
<dbReference type="EMBL" id="JAVRRJ010000013">
    <property type="protein sequence ID" value="KAK5080551.1"/>
    <property type="molecule type" value="Genomic_DNA"/>
</dbReference>
<comment type="caution">
    <text evidence="2">The sequence shown here is derived from an EMBL/GenBank/DDBJ whole genome shotgun (WGS) entry which is preliminary data.</text>
</comment>
<feature type="transmembrane region" description="Helical" evidence="1">
    <location>
        <begin position="157"/>
        <end position="177"/>
    </location>
</feature>
<reference evidence="2 3" key="1">
    <citation type="submission" date="2023-08" db="EMBL/GenBank/DDBJ databases">
        <title>Black Yeasts Isolated from many extreme environments.</title>
        <authorList>
            <person name="Coleine C."/>
            <person name="Stajich J.E."/>
            <person name="Selbmann L."/>
        </authorList>
    </citation>
    <scope>NUCLEOTIDE SEQUENCE [LARGE SCALE GENOMIC DNA]</scope>
    <source>
        <strain evidence="2 3">CCFEE 5910</strain>
    </source>
</reference>
<feature type="transmembrane region" description="Helical" evidence="1">
    <location>
        <begin position="218"/>
        <end position="234"/>
    </location>
</feature>
<accession>A0AAN7QCF1</accession>
<dbReference type="Pfam" id="PF08611">
    <property type="entry name" value="DUF1774"/>
    <property type="match status" value="1"/>
</dbReference>
<keyword evidence="1" id="KW-0812">Transmembrane</keyword>
<dbReference type="AlphaFoldDB" id="A0AAN7QCF1"/>
<evidence type="ECO:0000313" key="2">
    <source>
        <dbReference type="EMBL" id="KAK5080551.1"/>
    </source>
</evidence>
<evidence type="ECO:0000313" key="3">
    <source>
        <dbReference type="Proteomes" id="UP001309876"/>
    </source>
</evidence>
<dbReference type="PANTHER" id="PTHR37992:SF1">
    <property type="entry name" value="DUF1774-DOMAIN-CONTAINING PROTEIN"/>
    <property type="match status" value="1"/>
</dbReference>
<keyword evidence="1" id="KW-1133">Transmembrane helix</keyword>
<feature type="transmembrane region" description="Helical" evidence="1">
    <location>
        <begin position="192"/>
        <end position="211"/>
    </location>
</feature>
<protein>
    <recommendedName>
        <fullName evidence="4">ATP synthase F0</fullName>
    </recommendedName>
</protein>
<feature type="transmembrane region" description="Helical" evidence="1">
    <location>
        <begin position="21"/>
        <end position="43"/>
    </location>
</feature>
<feature type="transmembrane region" description="Helical" evidence="1">
    <location>
        <begin position="69"/>
        <end position="93"/>
    </location>
</feature>
<organism evidence="2 3">
    <name type="scientific">Lithohypha guttulata</name>
    <dbReference type="NCBI Taxonomy" id="1690604"/>
    <lineage>
        <taxon>Eukaryota</taxon>
        <taxon>Fungi</taxon>
        <taxon>Dikarya</taxon>
        <taxon>Ascomycota</taxon>
        <taxon>Pezizomycotina</taxon>
        <taxon>Eurotiomycetes</taxon>
        <taxon>Chaetothyriomycetidae</taxon>
        <taxon>Chaetothyriales</taxon>
        <taxon>Trichomeriaceae</taxon>
        <taxon>Lithohypha</taxon>
    </lineage>
</organism>
<proteinExistence type="predicted"/>
<feature type="transmembrane region" description="Helical" evidence="1">
    <location>
        <begin position="105"/>
        <end position="125"/>
    </location>
</feature>
<sequence>MPAQDYNPFAKREQFGRTNLIVYKVLTIVSWLFVVITGAYYTFNKPHEHRHHHINHTIWGQNDHRRTSFSLNSVVISIYWVVTLVLQAHYVRYLWDADESYKTSAANVGSHFILHNTLTFGFIMLWVRGHFWLGEILLAINLFNLVLLYFRHSSYPRLIHIPIVSAPLAWTYVAMLWDGAAAVNAHNLPARVAGNIIIWGLLAIGGFYLLVFKDYSMGFELAILSLAIALGQLGTKALAIQWVLAFVIMGLLLIGSVVIAVPSVIGQRKEDLPQVVDEDRERAPLLDDH</sequence>
<evidence type="ECO:0000256" key="1">
    <source>
        <dbReference type="SAM" id="Phobius"/>
    </source>
</evidence>
<dbReference type="InterPro" id="IPR013920">
    <property type="entry name" value="DUF1774_fun"/>
</dbReference>
<name>A0AAN7QCF1_9EURO</name>
<feature type="transmembrane region" description="Helical" evidence="1">
    <location>
        <begin position="131"/>
        <end position="150"/>
    </location>
</feature>
<gene>
    <name evidence="2" type="ORF">LTR05_008494</name>
</gene>
<dbReference type="PANTHER" id="PTHR37992">
    <property type="entry name" value="EXPRESSED PROTEIN"/>
    <property type="match status" value="1"/>
</dbReference>
<keyword evidence="3" id="KW-1185">Reference proteome</keyword>